<comment type="cofactor">
    <cofactor evidence="8">
        <name>Zn(2+)</name>
        <dbReference type="ChEBI" id="CHEBI:29105"/>
    </cofactor>
    <text evidence="8">Binds 2 Zn(2+) ions.</text>
</comment>
<dbReference type="GO" id="GO:0008270">
    <property type="term" value="F:zinc ion binding"/>
    <property type="evidence" value="ECO:0007669"/>
    <property type="project" value="UniProtKB-UniRule"/>
</dbReference>
<feature type="binding site" evidence="8">
    <location>
        <position position="143"/>
    </location>
    <ligand>
        <name>Zn(2+)</name>
        <dbReference type="ChEBI" id="CHEBI:29105"/>
        <label>1</label>
        <note>catalytic</note>
    </ligand>
</feature>
<dbReference type="Gene3D" id="3.60.15.10">
    <property type="entry name" value="Ribonuclease Z/Hydroxyacylglutathione hydrolase-like"/>
    <property type="match status" value="1"/>
</dbReference>
<gene>
    <name evidence="8" type="primary">rnz</name>
    <name evidence="10" type="ordered locus">Rmar_0417</name>
</gene>
<evidence type="ECO:0000256" key="8">
    <source>
        <dbReference type="HAMAP-Rule" id="MF_01818"/>
    </source>
</evidence>
<feature type="binding site" evidence="8">
    <location>
        <position position="213"/>
    </location>
    <ligand>
        <name>Zn(2+)</name>
        <dbReference type="ChEBI" id="CHEBI:29105"/>
        <label>1</label>
        <note>catalytic</note>
    </ligand>
</feature>
<feature type="binding site" evidence="8">
    <location>
        <position position="213"/>
    </location>
    <ligand>
        <name>Zn(2+)</name>
        <dbReference type="ChEBI" id="CHEBI:29105"/>
        <label>2</label>
        <note>catalytic</note>
    </ligand>
</feature>
<keyword evidence="11" id="KW-1185">Reference proteome</keyword>
<evidence type="ECO:0000256" key="4">
    <source>
        <dbReference type="ARBA" id="ARBA00022723"/>
    </source>
</evidence>
<feature type="binding site" evidence="8">
    <location>
        <position position="67"/>
    </location>
    <ligand>
        <name>Zn(2+)</name>
        <dbReference type="ChEBI" id="CHEBI:29105"/>
        <label>2</label>
        <note>catalytic</note>
    </ligand>
</feature>
<dbReference type="HOGENOM" id="CLU_031317_2_1_10"/>
<evidence type="ECO:0000256" key="7">
    <source>
        <dbReference type="ARBA" id="ARBA00022833"/>
    </source>
</evidence>
<name>D0ME97_RHOM4</name>
<dbReference type="EMBL" id="CP001807">
    <property type="protein sequence ID" value="ACY47321.1"/>
    <property type="molecule type" value="Genomic_DNA"/>
</dbReference>
<feature type="domain" description="Metallo-beta-lactamase" evidence="9">
    <location>
        <begin position="20"/>
        <end position="249"/>
    </location>
</feature>
<dbReference type="Pfam" id="PF23023">
    <property type="entry name" value="Anti-Pycsar_Apyc1"/>
    <property type="match status" value="1"/>
</dbReference>
<dbReference type="KEGG" id="rmr:Rmar_0417"/>
<dbReference type="HAMAP" id="MF_01818">
    <property type="entry name" value="RNase_Z_BN"/>
    <property type="match status" value="1"/>
</dbReference>
<dbReference type="PANTHER" id="PTHR46018:SF2">
    <property type="entry name" value="ZINC PHOSPHODIESTERASE ELAC PROTEIN 1"/>
    <property type="match status" value="1"/>
</dbReference>
<dbReference type="InterPro" id="IPR013471">
    <property type="entry name" value="RNase_Z/BN"/>
</dbReference>
<sequence>MELFVIPLGTASAVPTRTRHLSSLALWRAGRLLLFDCGEGTQYRLLAAELKAPRLEAIFITHFHGDHFFGLFGLLATLAMLNRTEPLVVVGPEGIERLIESMPGLSGAERGFPIRYVELAEGFEHAVVFETPDYVVTARPVEHRVFTVGYRFEERTRPGRLHVERARALGVTEPEQYRALKEGRPVQVGDRWVRPEEVLGPPIPGRTFAYLTDTRPCENGRLLAEGVDLLYHEATFGEVHHALAVERGHATAREAAELAREAGARRLLLGHFSARYEDPAPLVAEARAVFPNTEAAEELKRYVLPPHAPRRAALQETANVADDRGR</sequence>
<proteinExistence type="inferred from homology"/>
<comment type="function">
    <text evidence="8">Zinc phosphodiesterase, which displays some tRNA 3'-processing endonuclease activity. Probably involved in tRNA maturation, by removing a 3'-trailer from precursor tRNA.</text>
</comment>
<evidence type="ECO:0000256" key="6">
    <source>
        <dbReference type="ARBA" id="ARBA00022801"/>
    </source>
</evidence>
<dbReference type="PANTHER" id="PTHR46018">
    <property type="entry name" value="ZINC PHOSPHODIESTERASE ELAC PROTEIN 1"/>
    <property type="match status" value="1"/>
</dbReference>
<dbReference type="eggNOG" id="COG1234">
    <property type="taxonomic scope" value="Bacteria"/>
</dbReference>
<evidence type="ECO:0000256" key="5">
    <source>
        <dbReference type="ARBA" id="ARBA00022759"/>
    </source>
</evidence>
<dbReference type="Pfam" id="PF12706">
    <property type="entry name" value="Lactamase_B_2"/>
    <property type="match status" value="1"/>
</dbReference>
<evidence type="ECO:0000259" key="9">
    <source>
        <dbReference type="SMART" id="SM00849"/>
    </source>
</evidence>
<feature type="active site" description="Proton acceptor" evidence="8">
    <location>
        <position position="66"/>
    </location>
</feature>
<dbReference type="NCBIfam" id="TIGR02651">
    <property type="entry name" value="RNase_Z"/>
    <property type="match status" value="1"/>
</dbReference>
<keyword evidence="3 8" id="KW-0540">Nuclease</keyword>
<evidence type="ECO:0000256" key="3">
    <source>
        <dbReference type="ARBA" id="ARBA00022722"/>
    </source>
</evidence>
<dbReference type="RefSeq" id="WP_012842933.1">
    <property type="nucleotide sequence ID" value="NC_013501.1"/>
</dbReference>
<evidence type="ECO:0000256" key="2">
    <source>
        <dbReference type="ARBA" id="ARBA00022694"/>
    </source>
</evidence>
<keyword evidence="7 8" id="KW-0862">Zinc</keyword>
<dbReference type="OrthoDB" id="9800940at2"/>
<keyword evidence="5 8" id="KW-0255">Endonuclease</keyword>
<keyword evidence="2 8" id="KW-0819">tRNA processing</keyword>
<dbReference type="AlphaFoldDB" id="D0ME97"/>
<dbReference type="InterPro" id="IPR036866">
    <property type="entry name" value="RibonucZ/Hydroxyglut_hydro"/>
</dbReference>
<keyword evidence="4 8" id="KW-0479">Metal-binding</keyword>
<comment type="subunit">
    <text evidence="1 8">Homodimer.</text>
</comment>
<dbReference type="EC" id="3.1.26.11" evidence="8"/>
<comment type="similarity">
    <text evidence="8">Belongs to the RNase Z family.</text>
</comment>
<dbReference type="SUPFAM" id="SSF56281">
    <property type="entry name" value="Metallo-hydrolase/oxidoreductase"/>
    <property type="match status" value="1"/>
</dbReference>
<feature type="binding site" evidence="8">
    <location>
        <position position="64"/>
    </location>
    <ligand>
        <name>Zn(2+)</name>
        <dbReference type="ChEBI" id="CHEBI:29105"/>
        <label>1</label>
        <note>catalytic</note>
    </ligand>
</feature>
<dbReference type="SMART" id="SM00849">
    <property type="entry name" value="Lactamase_B"/>
    <property type="match status" value="1"/>
</dbReference>
<feature type="binding site" evidence="8">
    <location>
        <position position="66"/>
    </location>
    <ligand>
        <name>Zn(2+)</name>
        <dbReference type="ChEBI" id="CHEBI:29105"/>
        <label>2</label>
        <note>catalytic</note>
    </ligand>
</feature>
<dbReference type="CDD" id="cd07717">
    <property type="entry name" value="RNaseZ_ZiPD-like_MBL-fold"/>
    <property type="match status" value="1"/>
</dbReference>
<organism evidence="10 11">
    <name type="scientific">Rhodothermus marinus (strain ATCC 43812 / DSM 4252 / R-10)</name>
    <name type="common">Rhodothermus obamensis</name>
    <dbReference type="NCBI Taxonomy" id="518766"/>
    <lineage>
        <taxon>Bacteria</taxon>
        <taxon>Pseudomonadati</taxon>
        <taxon>Rhodothermota</taxon>
        <taxon>Rhodothermia</taxon>
        <taxon>Rhodothermales</taxon>
        <taxon>Rhodothermaceae</taxon>
        <taxon>Rhodothermus</taxon>
    </lineage>
</organism>
<comment type="catalytic activity">
    <reaction evidence="8">
        <text>Endonucleolytic cleavage of RNA, removing extra 3' nucleotides from tRNA precursor, generating 3' termini of tRNAs. A 3'-hydroxy group is left at the tRNA terminus and a 5'-phosphoryl group is left at the trailer molecule.</text>
        <dbReference type="EC" id="3.1.26.11"/>
    </reaction>
</comment>
<keyword evidence="6 8" id="KW-0378">Hydrolase</keyword>
<accession>D0ME97</accession>
<evidence type="ECO:0000313" key="10">
    <source>
        <dbReference type="EMBL" id="ACY47321.1"/>
    </source>
</evidence>
<evidence type="ECO:0000313" key="11">
    <source>
        <dbReference type="Proteomes" id="UP000002221"/>
    </source>
</evidence>
<dbReference type="STRING" id="518766.Rmar_0417"/>
<protein>
    <recommendedName>
        <fullName evidence="8">Ribonuclease Z</fullName>
        <shortName evidence="8">RNase Z</shortName>
        <ecNumber evidence="8">3.1.26.11</ecNumber>
    </recommendedName>
    <alternativeName>
        <fullName evidence="8">tRNA 3 endonuclease</fullName>
    </alternativeName>
    <alternativeName>
        <fullName evidence="8">tRNase Z</fullName>
    </alternativeName>
</protein>
<dbReference type="InterPro" id="IPR001279">
    <property type="entry name" value="Metallo-B-lactamas"/>
</dbReference>
<feature type="binding site" evidence="8">
    <location>
        <position position="62"/>
    </location>
    <ligand>
        <name>Zn(2+)</name>
        <dbReference type="ChEBI" id="CHEBI:29105"/>
        <label>1</label>
        <note>catalytic</note>
    </ligand>
</feature>
<feature type="binding site" evidence="8">
    <location>
        <position position="271"/>
    </location>
    <ligand>
        <name>Zn(2+)</name>
        <dbReference type="ChEBI" id="CHEBI:29105"/>
        <label>2</label>
        <note>catalytic</note>
    </ligand>
</feature>
<evidence type="ECO:0000256" key="1">
    <source>
        <dbReference type="ARBA" id="ARBA00011738"/>
    </source>
</evidence>
<dbReference type="NCBIfam" id="NF000801">
    <property type="entry name" value="PRK00055.1-3"/>
    <property type="match status" value="1"/>
</dbReference>
<dbReference type="Proteomes" id="UP000002221">
    <property type="component" value="Chromosome"/>
</dbReference>
<reference evidence="10 11" key="1">
    <citation type="journal article" date="2009" name="Stand. Genomic Sci.">
        <title>Complete genome sequence of Rhodothermus marinus type strain (R-10).</title>
        <authorList>
            <person name="Nolan M."/>
            <person name="Tindall B.J."/>
            <person name="Pomrenke H."/>
            <person name="Lapidus A."/>
            <person name="Copeland A."/>
            <person name="Glavina Del Rio T."/>
            <person name="Lucas S."/>
            <person name="Chen F."/>
            <person name="Tice H."/>
            <person name="Cheng J.F."/>
            <person name="Saunders E."/>
            <person name="Han C."/>
            <person name="Bruce D."/>
            <person name="Goodwin L."/>
            <person name="Chain P."/>
            <person name="Pitluck S."/>
            <person name="Ovchinikova G."/>
            <person name="Pati A."/>
            <person name="Ivanova N."/>
            <person name="Mavromatis K."/>
            <person name="Chen A."/>
            <person name="Palaniappan K."/>
            <person name="Land M."/>
            <person name="Hauser L."/>
            <person name="Chang Y.J."/>
            <person name="Jeffries C.D."/>
            <person name="Brettin T."/>
            <person name="Goker M."/>
            <person name="Bristow J."/>
            <person name="Eisen J.A."/>
            <person name="Markowitz V."/>
            <person name="Hugenholtz P."/>
            <person name="Kyrpides N.C."/>
            <person name="Klenk H.P."/>
            <person name="Detter J.C."/>
        </authorList>
    </citation>
    <scope>NUCLEOTIDE SEQUENCE [LARGE SCALE GENOMIC DNA]</scope>
    <source>
        <strain evidence="11">ATCC 43812 / DSM 4252 / R-10</strain>
    </source>
</reference>
<dbReference type="GO" id="GO:0042781">
    <property type="term" value="F:3'-tRNA processing endoribonuclease activity"/>
    <property type="evidence" value="ECO:0007669"/>
    <property type="project" value="UniProtKB-UniRule"/>
</dbReference>